<evidence type="ECO:0000256" key="3">
    <source>
        <dbReference type="ARBA" id="ARBA00011890"/>
    </source>
</evidence>
<protein>
    <recommendedName>
        <fullName evidence="3">protein-L-isoaspartate(D-aspartate) O-methyltransferase</fullName>
        <ecNumber evidence="3">2.1.1.77</ecNumber>
    </recommendedName>
</protein>
<name>A0A381QI86_9ZZZZ</name>
<dbReference type="Pfam" id="PF01135">
    <property type="entry name" value="PCMT"/>
    <property type="match status" value="1"/>
</dbReference>
<dbReference type="PANTHER" id="PTHR11579">
    <property type="entry name" value="PROTEIN-L-ISOASPARTATE O-METHYLTRANSFERASE"/>
    <property type="match status" value="1"/>
</dbReference>
<evidence type="ECO:0000256" key="2">
    <source>
        <dbReference type="ARBA" id="ARBA00005369"/>
    </source>
</evidence>
<keyword evidence="6" id="KW-0808">Transferase</keyword>
<evidence type="ECO:0000313" key="9">
    <source>
        <dbReference type="EMBL" id="SUZ77797.1"/>
    </source>
</evidence>
<dbReference type="SUPFAM" id="SSF53335">
    <property type="entry name" value="S-adenosyl-L-methionine-dependent methyltransferases"/>
    <property type="match status" value="1"/>
</dbReference>
<dbReference type="InterPro" id="IPR029063">
    <property type="entry name" value="SAM-dependent_MTases_sf"/>
</dbReference>
<accession>A0A381QI86</accession>
<dbReference type="GO" id="GO:0004719">
    <property type="term" value="F:protein-L-isoaspartate (D-aspartate) O-methyltransferase activity"/>
    <property type="evidence" value="ECO:0007669"/>
    <property type="project" value="UniProtKB-EC"/>
</dbReference>
<feature type="region of interest" description="Disordered" evidence="8">
    <location>
        <begin position="321"/>
        <end position="340"/>
    </location>
</feature>
<sequence>MVNMAVRGLGMSMMADLLGRLRSAGIPLDEVISGAMESVDPADFTDFHLEPFWHDRPVPFLFTDLGATRTISAPHMIVTLLHHLEVREGQHALLIGSKGGYLAALLDHIVGPNGAVTIVEPHREVRMHTEERLEMHDSAGLIRVLPPHALEQQDEMSRSVDRVLITGSVRSIPDGIDHLVYDGGFVLGPFGGPVHQRLIKRERQGNDWFDTDLGGVVFGPMDVGESERGPLDPRSLANHIEDALGLIGGIVDIEEDTVERVEDLICALREMPPDLPSLDEDSSEEDILEHPVVDLLMSEIDWLGPLWPLFSEYLSLDIANPGSPDEDEPRYVGGHEDLVP</sequence>
<dbReference type="EC" id="2.1.1.77" evidence="3"/>
<dbReference type="GO" id="GO:0032259">
    <property type="term" value="P:methylation"/>
    <property type="evidence" value="ECO:0007669"/>
    <property type="project" value="UniProtKB-KW"/>
</dbReference>
<organism evidence="9">
    <name type="scientific">marine metagenome</name>
    <dbReference type="NCBI Taxonomy" id="408172"/>
    <lineage>
        <taxon>unclassified sequences</taxon>
        <taxon>metagenomes</taxon>
        <taxon>ecological metagenomes</taxon>
    </lineage>
</organism>
<dbReference type="GO" id="GO:0005737">
    <property type="term" value="C:cytoplasm"/>
    <property type="evidence" value="ECO:0007669"/>
    <property type="project" value="UniProtKB-SubCell"/>
</dbReference>
<dbReference type="PANTHER" id="PTHR11579:SF0">
    <property type="entry name" value="PROTEIN-L-ISOASPARTATE(D-ASPARTATE) O-METHYLTRANSFERASE"/>
    <property type="match status" value="1"/>
</dbReference>
<feature type="compositionally biased region" description="Basic and acidic residues" evidence="8">
    <location>
        <begin position="329"/>
        <end position="340"/>
    </location>
</feature>
<keyword evidence="4" id="KW-0963">Cytoplasm</keyword>
<dbReference type="AlphaFoldDB" id="A0A381QI86"/>
<comment type="similarity">
    <text evidence="2">Belongs to the methyltransferase superfamily. L-isoaspartyl/D-aspartyl protein methyltransferase family.</text>
</comment>
<evidence type="ECO:0000256" key="4">
    <source>
        <dbReference type="ARBA" id="ARBA00022490"/>
    </source>
</evidence>
<evidence type="ECO:0000256" key="6">
    <source>
        <dbReference type="ARBA" id="ARBA00022679"/>
    </source>
</evidence>
<keyword evidence="5" id="KW-0489">Methyltransferase</keyword>
<dbReference type="EMBL" id="UINC01001329">
    <property type="protein sequence ID" value="SUZ77797.1"/>
    <property type="molecule type" value="Genomic_DNA"/>
</dbReference>
<evidence type="ECO:0000256" key="7">
    <source>
        <dbReference type="ARBA" id="ARBA00022691"/>
    </source>
</evidence>
<evidence type="ECO:0000256" key="5">
    <source>
        <dbReference type="ARBA" id="ARBA00022603"/>
    </source>
</evidence>
<dbReference type="Gene3D" id="3.40.50.150">
    <property type="entry name" value="Vaccinia Virus protein VP39"/>
    <property type="match status" value="1"/>
</dbReference>
<reference evidence="9" key="1">
    <citation type="submission" date="2018-05" db="EMBL/GenBank/DDBJ databases">
        <authorList>
            <person name="Lanie J.A."/>
            <person name="Ng W.-L."/>
            <person name="Kazmierczak K.M."/>
            <person name="Andrzejewski T.M."/>
            <person name="Davidsen T.M."/>
            <person name="Wayne K.J."/>
            <person name="Tettelin H."/>
            <person name="Glass J.I."/>
            <person name="Rusch D."/>
            <person name="Podicherti R."/>
            <person name="Tsui H.-C.T."/>
            <person name="Winkler M.E."/>
        </authorList>
    </citation>
    <scope>NUCLEOTIDE SEQUENCE</scope>
</reference>
<dbReference type="InterPro" id="IPR000682">
    <property type="entry name" value="PCMT"/>
</dbReference>
<gene>
    <name evidence="9" type="ORF">METZ01_LOCUS30651</name>
</gene>
<comment type="subcellular location">
    <subcellularLocation>
        <location evidence="1">Cytoplasm</location>
    </subcellularLocation>
</comment>
<proteinExistence type="inferred from homology"/>
<keyword evidence="7" id="KW-0949">S-adenosyl-L-methionine</keyword>
<evidence type="ECO:0000256" key="1">
    <source>
        <dbReference type="ARBA" id="ARBA00004496"/>
    </source>
</evidence>
<evidence type="ECO:0000256" key="8">
    <source>
        <dbReference type="SAM" id="MobiDB-lite"/>
    </source>
</evidence>